<dbReference type="InterPro" id="IPR018946">
    <property type="entry name" value="PhoD-like_MPP"/>
</dbReference>
<dbReference type="Proteomes" id="UP000307602">
    <property type="component" value="Unassembled WGS sequence"/>
</dbReference>
<dbReference type="OrthoDB" id="9761852at2"/>
<dbReference type="Pfam" id="PF09423">
    <property type="entry name" value="PhoD"/>
    <property type="match status" value="1"/>
</dbReference>
<dbReference type="AlphaFoldDB" id="A0A4S1E1I5"/>
<dbReference type="RefSeq" id="WP_135875515.1">
    <property type="nucleotide sequence ID" value="NZ_SRSO01000003.1"/>
</dbReference>
<evidence type="ECO:0000313" key="2">
    <source>
        <dbReference type="EMBL" id="TGV04205.1"/>
    </source>
</evidence>
<feature type="domain" description="PhoD-like phosphatase metallophosphatase" evidence="1">
    <location>
        <begin position="342"/>
        <end position="642"/>
    </location>
</feature>
<organism evidence="2 3">
    <name type="scientific">Flavivirga rizhaonensis</name>
    <dbReference type="NCBI Taxonomy" id="2559571"/>
    <lineage>
        <taxon>Bacteria</taxon>
        <taxon>Pseudomonadati</taxon>
        <taxon>Bacteroidota</taxon>
        <taxon>Flavobacteriia</taxon>
        <taxon>Flavobacteriales</taxon>
        <taxon>Flavobacteriaceae</taxon>
        <taxon>Flavivirga</taxon>
    </lineage>
</organism>
<gene>
    <name evidence="2" type="ORF">EM932_03440</name>
</gene>
<protein>
    <submittedName>
        <fullName evidence="2">Twin-arginine translocation pathway signal</fullName>
    </submittedName>
</protein>
<sequence length="836" mass="95688">MNLFKNKWLLVVFVLFFYSCNNKGFKVDYNFNKINNRVWVGEDFWSVPLEDWRVNNGRVECLSDVKQATLTVLSYSLNQNKSSFKISVKMGLLQKGKQPGSAGIVMGSKDDTDSDFRAAIYFGKGINIGVNTKGYAFINESTTDLKEAFDYSNFKLQIIGSPAEKGYTVTLKVLDYENTIQAELQSHINGDISGIIQLVNNFETEKSKGKGSKFWFDDLELIGEKINHTADNKFGPILWAMHTLSDKTLKLTAQFPPISKKDNQIAELHIQKQGSDWEKITTERIDTSARCASFKVKNWDDTANCNYKIVYPYYDVHGNPKVEEYQGVIKKDPVDKPLAMGALTCQFYTGFPYTPIRKKLELKKPDILYFSGDQIYEVNGGYNIKRHPEGKANNSYLGKWYMFGWVFRDLMRNTPTICTPDDHDIFQGNLWGGGGKLKNDNTRGTHDHVGFDQSIRTINMVNRTQCSHLPDPYDATPIANGMSVWYTQLKYGRVSFAITTDRVFKSGPDEVANWDGRLEQIKDPKITPSDLDKPGLQLMGERQELFLKNWVKDWNGIDMKVLLSQTVLANATTHYGKFNKTLYGDMDSGGWPKKARDETIKIVRKGFAFHIAGDQHLPSLLQYGIDDYGDSGWGFCTPAISICYSRWFRPDDLGVKPKNRPKHGLPNTGDYTDFFGNYNRVYAVGYPGNYVKDSNRYKFENNKTSGFGFLNFNQKTRDITIESWKMLGNDNPEDMDQHYGWPRTINQLDNYGRKSVAWLPTIVVNGKPNPVLQIINQDNNELEYILRINGNKFDSKVFSKSLYTIKIGYPEMDFWKEIKDIKPITEKGHSWLRLDL</sequence>
<dbReference type="PANTHER" id="PTHR43606:SF2">
    <property type="entry name" value="ALKALINE PHOSPHATASE FAMILY PROTEIN (AFU_ORTHOLOGUE AFUA_5G03860)"/>
    <property type="match status" value="1"/>
</dbReference>
<evidence type="ECO:0000259" key="1">
    <source>
        <dbReference type="Pfam" id="PF09423"/>
    </source>
</evidence>
<keyword evidence="3" id="KW-1185">Reference proteome</keyword>
<dbReference type="InterPro" id="IPR029052">
    <property type="entry name" value="Metallo-depent_PP-like"/>
</dbReference>
<reference evidence="2 3" key="1">
    <citation type="submission" date="2019-04" db="EMBL/GenBank/DDBJ databases">
        <authorList>
            <person name="Liu A."/>
        </authorList>
    </citation>
    <scope>NUCLEOTIDE SEQUENCE [LARGE SCALE GENOMIC DNA]</scope>
    <source>
        <strain evidence="2 3">RZ03</strain>
    </source>
</reference>
<name>A0A4S1E1I5_9FLAO</name>
<dbReference type="InterPro" id="IPR052900">
    <property type="entry name" value="Phospholipid_Metab_Enz"/>
</dbReference>
<dbReference type="PANTHER" id="PTHR43606">
    <property type="entry name" value="PHOSPHATASE, PUTATIVE (AFU_ORTHOLOGUE AFUA_6G08710)-RELATED"/>
    <property type="match status" value="1"/>
</dbReference>
<dbReference type="InterPro" id="IPR038607">
    <property type="entry name" value="PhoD-like_sf"/>
</dbReference>
<dbReference type="PROSITE" id="PS51257">
    <property type="entry name" value="PROKAR_LIPOPROTEIN"/>
    <property type="match status" value="1"/>
</dbReference>
<dbReference type="Gene3D" id="3.60.21.70">
    <property type="entry name" value="PhoD-like phosphatase"/>
    <property type="match status" value="1"/>
</dbReference>
<evidence type="ECO:0000313" key="3">
    <source>
        <dbReference type="Proteomes" id="UP000307602"/>
    </source>
</evidence>
<dbReference type="EMBL" id="SRSO01000003">
    <property type="protein sequence ID" value="TGV04205.1"/>
    <property type="molecule type" value="Genomic_DNA"/>
</dbReference>
<proteinExistence type="predicted"/>
<comment type="caution">
    <text evidence="2">The sequence shown here is derived from an EMBL/GenBank/DDBJ whole genome shotgun (WGS) entry which is preliminary data.</text>
</comment>
<dbReference type="SUPFAM" id="SSF56300">
    <property type="entry name" value="Metallo-dependent phosphatases"/>
    <property type="match status" value="1"/>
</dbReference>
<accession>A0A4S1E1I5</accession>